<dbReference type="Proteomes" id="UP000218231">
    <property type="component" value="Unassembled WGS sequence"/>
</dbReference>
<gene>
    <name evidence="2" type="ORF">WR25_02830</name>
</gene>
<sequence length="323" mass="37561">MSDSTFPLEWNRSYVPQADTVDESENKRLISNIMDYDKWMRIKSAMRGHEGFRKYGSLIEMEVRNTGRRIGSVEFETIRMDIWGEICNKIQTRFFHDYAVVKQTLERVSDVMENIDTELKSSESAKAQRRRLKREGSTHDLGTLQPNKRPNYQPNASIVDMSSLHFPVRNLLFYVRHYKYDILVSNGFSIPDSTHLVVIISSIGDVRRALRNEMLFKYETSFVTYDPIRVPDLSKEKLAHPNGMLFEKKSDELMVDTVNSILQRSRMPIFTFPEPKSLNRLPEHPIDETKDTSFRCSSLLGRQSFSEPTSTEDQLEDGEIVDE</sequence>
<comment type="caution">
    <text evidence="2">The sequence shown here is derived from an EMBL/GenBank/DDBJ whole genome shotgun (WGS) entry which is preliminary data.</text>
</comment>
<feature type="compositionally biased region" description="Acidic residues" evidence="1">
    <location>
        <begin position="313"/>
        <end position="323"/>
    </location>
</feature>
<keyword evidence="3" id="KW-1185">Reference proteome</keyword>
<reference evidence="2 3" key="1">
    <citation type="journal article" date="2017" name="Curr. Biol.">
        <title>Genome architecture and evolution of a unichromosomal asexual nematode.</title>
        <authorList>
            <person name="Fradin H."/>
            <person name="Zegar C."/>
            <person name="Gutwein M."/>
            <person name="Lucas J."/>
            <person name="Kovtun M."/>
            <person name="Corcoran D."/>
            <person name="Baugh L.R."/>
            <person name="Kiontke K."/>
            <person name="Gunsalus K."/>
            <person name="Fitch D.H."/>
            <person name="Piano F."/>
        </authorList>
    </citation>
    <scope>NUCLEOTIDE SEQUENCE [LARGE SCALE GENOMIC DNA]</scope>
    <source>
        <strain evidence="2">PF1309</strain>
    </source>
</reference>
<evidence type="ECO:0000256" key="1">
    <source>
        <dbReference type="SAM" id="MobiDB-lite"/>
    </source>
</evidence>
<evidence type="ECO:0000313" key="2">
    <source>
        <dbReference type="EMBL" id="PAV76516.1"/>
    </source>
</evidence>
<feature type="region of interest" description="Disordered" evidence="1">
    <location>
        <begin position="301"/>
        <end position="323"/>
    </location>
</feature>
<proteinExistence type="predicted"/>
<protein>
    <submittedName>
        <fullName evidence="2">Uncharacterized protein</fullName>
    </submittedName>
</protein>
<feature type="compositionally biased region" description="Polar residues" evidence="1">
    <location>
        <begin position="301"/>
        <end position="312"/>
    </location>
</feature>
<organism evidence="2 3">
    <name type="scientific">Diploscapter pachys</name>
    <dbReference type="NCBI Taxonomy" id="2018661"/>
    <lineage>
        <taxon>Eukaryota</taxon>
        <taxon>Metazoa</taxon>
        <taxon>Ecdysozoa</taxon>
        <taxon>Nematoda</taxon>
        <taxon>Chromadorea</taxon>
        <taxon>Rhabditida</taxon>
        <taxon>Rhabditina</taxon>
        <taxon>Rhabditomorpha</taxon>
        <taxon>Rhabditoidea</taxon>
        <taxon>Rhabditidae</taxon>
        <taxon>Diploscapter</taxon>
    </lineage>
</organism>
<feature type="region of interest" description="Disordered" evidence="1">
    <location>
        <begin position="120"/>
        <end position="152"/>
    </location>
</feature>
<accession>A0A2A2KR93</accession>
<name>A0A2A2KR93_9BILA</name>
<dbReference type="EMBL" id="LIAE01007869">
    <property type="protein sequence ID" value="PAV76516.1"/>
    <property type="molecule type" value="Genomic_DNA"/>
</dbReference>
<dbReference type="AlphaFoldDB" id="A0A2A2KR93"/>
<evidence type="ECO:0000313" key="3">
    <source>
        <dbReference type="Proteomes" id="UP000218231"/>
    </source>
</evidence>